<dbReference type="EMBL" id="JACHMW010000001">
    <property type="protein sequence ID" value="MBB5849070.1"/>
    <property type="molecule type" value="Genomic_DNA"/>
</dbReference>
<keyword evidence="2" id="KW-0812">Transmembrane</keyword>
<evidence type="ECO:0000313" key="3">
    <source>
        <dbReference type="EMBL" id="MBB5849070.1"/>
    </source>
</evidence>
<protein>
    <submittedName>
        <fullName evidence="3">Tetrahydromethanopterin S-methyltransferase subunit G</fullName>
    </submittedName>
</protein>
<sequence length="181" mass="18723">MTTPAPVKSTARARRRAARTGPRPQLRMGLNGFLVAWLLPNLVMAALVAVLAVLPGLQAFGSLTPLLTVVGIAGLVVGLPLCLVVNFAFRHVLNQWVHVLAYALIGMLYGLVVLTQGAAGILPMLIPVIGFPAAVLMALGRMAARPLVQVVTPGQEAEAGSAAQTASPADPEPSERAARGA</sequence>
<dbReference type="Proteomes" id="UP000567246">
    <property type="component" value="Unassembled WGS sequence"/>
</dbReference>
<gene>
    <name evidence="3" type="ORF">HDA33_001634</name>
</gene>
<evidence type="ECO:0000313" key="4">
    <source>
        <dbReference type="Proteomes" id="UP000567246"/>
    </source>
</evidence>
<accession>A0A7W9JJH3</accession>
<proteinExistence type="predicted"/>
<keyword evidence="4" id="KW-1185">Reference proteome</keyword>
<dbReference type="GO" id="GO:0008168">
    <property type="term" value="F:methyltransferase activity"/>
    <property type="evidence" value="ECO:0007669"/>
    <property type="project" value="UniProtKB-KW"/>
</dbReference>
<evidence type="ECO:0000256" key="1">
    <source>
        <dbReference type="SAM" id="MobiDB-lite"/>
    </source>
</evidence>
<feature type="region of interest" description="Disordered" evidence="1">
    <location>
        <begin position="1"/>
        <end position="23"/>
    </location>
</feature>
<keyword evidence="2" id="KW-0472">Membrane</keyword>
<keyword evidence="3" id="KW-0489">Methyltransferase</keyword>
<dbReference type="AlphaFoldDB" id="A0A7W9JJH3"/>
<reference evidence="3 4" key="1">
    <citation type="submission" date="2020-08" db="EMBL/GenBank/DDBJ databases">
        <title>Sequencing the genomes of 1000 actinobacteria strains.</title>
        <authorList>
            <person name="Klenk H.-P."/>
        </authorList>
    </citation>
    <scope>NUCLEOTIDE SEQUENCE [LARGE SCALE GENOMIC DNA]</scope>
    <source>
        <strain evidence="3 4">DSM 17945</strain>
    </source>
</reference>
<feature type="transmembrane region" description="Helical" evidence="2">
    <location>
        <begin position="120"/>
        <end position="139"/>
    </location>
</feature>
<feature type="region of interest" description="Disordered" evidence="1">
    <location>
        <begin position="158"/>
        <end position="181"/>
    </location>
</feature>
<feature type="transmembrane region" description="Helical" evidence="2">
    <location>
        <begin position="33"/>
        <end position="54"/>
    </location>
</feature>
<name>A0A7W9JJH3_9MICC</name>
<comment type="caution">
    <text evidence="3">The sequence shown here is derived from an EMBL/GenBank/DDBJ whole genome shotgun (WGS) entry which is preliminary data.</text>
</comment>
<feature type="transmembrane region" description="Helical" evidence="2">
    <location>
        <begin position="96"/>
        <end position="114"/>
    </location>
</feature>
<dbReference type="GO" id="GO:0032259">
    <property type="term" value="P:methylation"/>
    <property type="evidence" value="ECO:0007669"/>
    <property type="project" value="UniProtKB-KW"/>
</dbReference>
<keyword evidence="2" id="KW-1133">Transmembrane helix</keyword>
<dbReference type="RefSeq" id="WP_184172452.1">
    <property type="nucleotide sequence ID" value="NZ_BAABAG010000013.1"/>
</dbReference>
<organism evidence="3 4">
    <name type="scientific">Micrococcus endophyticus</name>
    <dbReference type="NCBI Taxonomy" id="455343"/>
    <lineage>
        <taxon>Bacteria</taxon>
        <taxon>Bacillati</taxon>
        <taxon>Actinomycetota</taxon>
        <taxon>Actinomycetes</taxon>
        <taxon>Micrococcales</taxon>
        <taxon>Micrococcaceae</taxon>
        <taxon>Micrococcus</taxon>
    </lineage>
</organism>
<keyword evidence="3" id="KW-0808">Transferase</keyword>
<evidence type="ECO:0000256" key="2">
    <source>
        <dbReference type="SAM" id="Phobius"/>
    </source>
</evidence>
<feature type="transmembrane region" description="Helical" evidence="2">
    <location>
        <begin position="66"/>
        <end position="89"/>
    </location>
</feature>